<accession>A0A420DEV6</accession>
<dbReference type="InterPro" id="IPR000073">
    <property type="entry name" value="AB_hydrolase_1"/>
</dbReference>
<dbReference type="GO" id="GO:0016787">
    <property type="term" value="F:hydrolase activity"/>
    <property type="evidence" value="ECO:0007669"/>
    <property type="project" value="UniProtKB-KW"/>
</dbReference>
<dbReference type="InterPro" id="IPR029058">
    <property type="entry name" value="AB_hydrolase_fold"/>
</dbReference>
<gene>
    <name evidence="2" type="ORF">BXY80_2481</name>
</gene>
<dbReference type="PANTHER" id="PTHR46438:SF11">
    <property type="entry name" value="LIPASE-RELATED"/>
    <property type="match status" value="1"/>
</dbReference>
<dbReference type="SUPFAM" id="SSF53474">
    <property type="entry name" value="alpha/beta-Hydrolases"/>
    <property type="match status" value="1"/>
</dbReference>
<sequence>MIPKIIGFFINAIGVCFPKISARMAIKLFSTPREGKPTKLEDNYLNTASKKRLSYENVSIMTYLWEGKKDTILLAHGWESNSFRWKDLIEHLKPFNYNIIALDAPAHGNSSGKLFNALLYSECINVVAKSFKVDTIIGHSVGGMATVFFQHKYKIPTIKKLVLLGAPSNFYGVLYRYKQMMSYSNRVSKHIDKLVLKRFNHKPNHFDAAKFSENIKTKGLIIHDKKDMIIPFKDALNFNEKYINSKLITTSGYNHSLRSLEVNQHILDFIND</sequence>
<evidence type="ECO:0000259" key="1">
    <source>
        <dbReference type="Pfam" id="PF00561"/>
    </source>
</evidence>
<proteinExistence type="predicted"/>
<evidence type="ECO:0000313" key="3">
    <source>
        <dbReference type="Proteomes" id="UP000284892"/>
    </source>
</evidence>
<dbReference type="Gene3D" id="3.40.50.1820">
    <property type="entry name" value="alpha/beta hydrolase"/>
    <property type="match status" value="1"/>
</dbReference>
<dbReference type="RefSeq" id="WP_245977298.1">
    <property type="nucleotide sequence ID" value="NZ_RAQJ01000006.1"/>
</dbReference>
<dbReference type="PANTHER" id="PTHR46438">
    <property type="entry name" value="ALPHA/BETA-HYDROLASES SUPERFAMILY PROTEIN"/>
    <property type="match status" value="1"/>
</dbReference>
<feature type="domain" description="AB hydrolase-1" evidence="1">
    <location>
        <begin position="71"/>
        <end position="170"/>
    </location>
</feature>
<keyword evidence="2" id="KW-0378">Hydrolase</keyword>
<dbReference type="EMBL" id="RAQJ01000006">
    <property type="protein sequence ID" value="RKE90891.1"/>
    <property type="molecule type" value="Genomic_DNA"/>
</dbReference>
<comment type="caution">
    <text evidence="2">The sequence shown here is derived from an EMBL/GenBank/DDBJ whole genome shotgun (WGS) entry which is preliminary data.</text>
</comment>
<dbReference type="Proteomes" id="UP000284892">
    <property type="component" value="Unassembled WGS sequence"/>
</dbReference>
<keyword evidence="3" id="KW-1185">Reference proteome</keyword>
<dbReference type="AlphaFoldDB" id="A0A420DEV6"/>
<protein>
    <submittedName>
        <fullName evidence="2">Alpha/beta hydrolase family protein</fullName>
    </submittedName>
</protein>
<evidence type="ECO:0000313" key="2">
    <source>
        <dbReference type="EMBL" id="RKE90891.1"/>
    </source>
</evidence>
<organism evidence="2 3">
    <name type="scientific">Ichthyenterobacterium magnum</name>
    <dbReference type="NCBI Taxonomy" id="1230530"/>
    <lineage>
        <taxon>Bacteria</taxon>
        <taxon>Pseudomonadati</taxon>
        <taxon>Bacteroidota</taxon>
        <taxon>Flavobacteriia</taxon>
        <taxon>Flavobacteriales</taxon>
        <taxon>Flavobacteriaceae</taxon>
        <taxon>Ichthyenterobacterium</taxon>
    </lineage>
</organism>
<dbReference type="Pfam" id="PF00561">
    <property type="entry name" value="Abhydrolase_1"/>
    <property type="match status" value="1"/>
</dbReference>
<name>A0A420DEV6_9FLAO</name>
<reference evidence="2 3" key="1">
    <citation type="submission" date="2018-09" db="EMBL/GenBank/DDBJ databases">
        <title>Genomic Encyclopedia of Archaeal and Bacterial Type Strains, Phase II (KMG-II): from individual species to whole genera.</title>
        <authorList>
            <person name="Goeker M."/>
        </authorList>
    </citation>
    <scope>NUCLEOTIDE SEQUENCE [LARGE SCALE GENOMIC DNA]</scope>
    <source>
        <strain evidence="2 3">DSM 26283</strain>
    </source>
</reference>